<accession>A0ABU8EXK0</accession>
<comment type="caution">
    <text evidence="2">The sequence shown here is derived from an EMBL/GenBank/DDBJ whole genome shotgun (WGS) entry which is preliminary data.</text>
</comment>
<keyword evidence="1" id="KW-0812">Transmembrane</keyword>
<keyword evidence="1" id="KW-1133">Transmembrane helix</keyword>
<organism evidence="2 3">
    <name type="scientific">Pseudoalteromonas spongiae</name>
    <dbReference type="NCBI Taxonomy" id="298657"/>
    <lineage>
        <taxon>Bacteria</taxon>
        <taxon>Pseudomonadati</taxon>
        <taxon>Pseudomonadota</taxon>
        <taxon>Gammaproteobacteria</taxon>
        <taxon>Alteromonadales</taxon>
        <taxon>Pseudoalteromonadaceae</taxon>
        <taxon>Pseudoalteromonas</taxon>
    </lineage>
</organism>
<evidence type="ECO:0000313" key="3">
    <source>
        <dbReference type="Proteomes" id="UP001382455"/>
    </source>
</evidence>
<feature type="transmembrane region" description="Helical" evidence="1">
    <location>
        <begin position="12"/>
        <end position="31"/>
    </location>
</feature>
<name>A0ABU8EXK0_9GAMM</name>
<evidence type="ECO:0008006" key="4">
    <source>
        <dbReference type="Google" id="ProtNLM"/>
    </source>
</evidence>
<proteinExistence type="predicted"/>
<dbReference type="Proteomes" id="UP001382455">
    <property type="component" value="Unassembled WGS sequence"/>
</dbReference>
<protein>
    <recommendedName>
        <fullName evidence="4">DUF4405 domain-containing protein</fullName>
    </recommendedName>
</protein>
<reference evidence="2 3" key="1">
    <citation type="submission" date="2023-12" db="EMBL/GenBank/DDBJ databases">
        <title>Friends and Foes: Symbiotic and Algicidal bacterial influence on Karenia brevis blooms.</title>
        <authorList>
            <person name="Fei C."/>
            <person name="Mohamed A.R."/>
            <person name="Booker A."/>
            <person name="Arshad M."/>
            <person name="Klass S."/>
            <person name="Ahn S."/>
            <person name="Gilbert P.M."/>
            <person name="Heil C.A."/>
            <person name="Martinez J.M."/>
            <person name="Amin S.A."/>
        </authorList>
    </citation>
    <scope>NUCLEOTIDE SEQUENCE [LARGE SCALE GENOMIC DNA]</scope>
    <source>
        <strain evidence="2 3">CE15</strain>
    </source>
</reference>
<evidence type="ECO:0000256" key="1">
    <source>
        <dbReference type="SAM" id="Phobius"/>
    </source>
</evidence>
<dbReference type="EMBL" id="JBAWKS010000002">
    <property type="protein sequence ID" value="MEI4551700.1"/>
    <property type="molecule type" value="Genomic_DNA"/>
</dbReference>
<sequence length="79" mass="8979">MPPLIKNAKAPTLGWVIIIMLLFLIPTIFYIESGAIPAGRSGEAILREESPVSFWFHIIGANTIWLFMLYLYIKARKKS</sequence>
<dbReference type="RefSeq" id="WP_336436636.1">
    <property type="nucleotide sequence ID" value="NZ_JBAWKS010000002.1"/>
</dbReference>
<feature type="transmembrane region" description="Helical" evidence="1">
    <location>
        <begin position="54"/>
        <end position="73"/>
    </location>
</feature>
<gene>
    <name evidence="2" type="ORF">WAE96_18630</name>
</gene>
<evidence type="ECO:0000313" key="2">
    <source>
        <dbReference type="EMBL" id="MEI4551700.1"/>
    </source>
</evidence>
<keyword evidence="3" id="KW-1185">Reference proteome</keyword>
<keyword evidence="1" id="KW-0472">Membrane</keyword>